<dbReference type="HOGENOM" id="CLU_2004576_0_0_1"/>
<gene>
    <name evidence="2" type="ORF">F503_06176</name>
</gene>
<keyword evidence="3" id="KW-1185">Reference proteome</keyword>
<dbReference type="EMBL" id="KE148159">
    <property type="protein sequence ID" value="EPE04627.1"/>
    <property type="molecule type" value="Genomic_DNA"/>
</dbReference>
<dbReference type="VEuPathDB" id="FungiDB:F503_06176"/>
<evidence type="ECO:0000313" key="3">
    <source>
        <dbReference type="Proteomes" id="UP000016923"/>
    </source>
</evidence>
<dbReference type="Proteomes" id="UP000016923">
    <property type="component" value="Unassembled WGS sequence"/>
</dbReference>
<dbReference type="AlphaFoldDB" id="S3BVQ6"/>
<proteinExistence type="predicted"/>
<feature type="region of interest" description="Disordered" evidence="1">
    <location>
        <begin position="35"/>
        <end position="124"/>
    </location>
</feature>
<feature type="compositionally biased region" description="Basic and acidic residues" evidence="1">
    <location>
        <begin position="55"/>
        <end position="71"/>
    </location>
</feature>
<protein>
    <submittedName>
        <fullName evidence="2">Uncharacterized protein</fullName>
    </submittedName>
</protein>
<evidence type="ECO:0000313" key="2">
    <source>
        <dbReference type="EMBL" id="EPE04627.1"/>
    </source>
</evidence>
<feature type="compositionally biased region" description="Basic and acidic residues" evidence="1">
    <location>
        <begin position="80"/>
        <end position="117"/>
    </location>
</feature>
<name>S3BVQ6_OPHP1</name>
<organism evidence="2 3">
    <name type="scientific">Ophiostoma piceae (strain UAMH 11346)</name>
    <name type="common">Sap stain fungus</name>
    <dbReference type="NCBI Taxonomy" id="1262450"/>
    <lineage>
        <taxon>Eukaryota</taxon>
        <taxon>Fungi</taxon>
        <taxon>Dikarya</taxon>
        <taxon>Ascomycota</taxon>
        <taxon>Pezizomycotina</taxon>
        <taxon>Sordariomycetes</taxon>
        <taxon>Sordariomycetidae</taxon>
        <taxon>Ophiostomatales</taxon>
        <taxon>Ophiostomataceae</taxon>
        <taxon>Ophiostoma</taxon>
    </lineage>
</organism>
<sequence length="124" mass="13418">MNDTLGKNDGGTRPRHPLPCQNILGVARRGKGMAEGNNVSAWHDGSTRASLRGHAAIEEPSKMTRTRKEPPVLESSSHLRRQELRGVDVRGGGAHEEKAGARAKTEDRSLARPHEATDAPPTDE</sequence>
<feature type="region of interest" description="Disordered" evidence="1">
    <location>
        <begin position="1"/>
        <end position="20"/>
    </location>
</feature>
<reference evidence="2 3" key="1">
    <citation type="journal article" date="2013" name="BMC Genomics">
        <title>The genome and transcriptome of the pine saprophyte Ophiostoma piceae, and a comparison with the bark beetle-associated pine pathogen Grosmannia clavigera.</title>
        <authorList>
            <person name="Haridas S."/>
            <person name="Wang Y."/>
            <person name="Lim L."/>
            <person name="Massoumi Alamouti S."/>
            <person name="Jackman S."/>
            <person name="Docking R."/>
            <person name="Robertson G."/>
            <person name="Birol I."/>
            <person name="Bohlmann J."/>
            <person name="Breuil C."/>
        </authorList>
    </citation>
    <scope>NUCLEOTIDE SEQUENCE [LARGE SCALE GENOMIC DNA]</scope>
    <source>
        <strain evidence="2 3">UAMH 11346</strain>
    </source>
</reference>
<accession>S3BVQ6</accession>
<evidence type="ECO:0000256" key="1">
    <source>
        <dbReference type="SAM" id="MobiDB-lite"/>
    </source>
</evidence>